<dbReference type="GO" id="GO:0042597">
    <property type="term" value="C:periplasmic space"/>
    <property type="evidence" value="ECO:0007669"/>
    <property type="project" value="UniProtKB-SubCell"/>
</dbReference>
<evidence type="ECO:0000256" key="3">
    <source>
        <dbReference type="ARBA" id="ARBA00011557"/>
    </source>
</evidence>
<comment type="similarity">
    <text evidence="2">Belongs to the bacterial solute-binding protein 1 family.</text>
</comment>
<comment type="caution">
    <text evidence="8">The sequence shown here is derived from an EMBL/GenBank/DDBJ whole genome shotgun (WGS) entry which is preliminary data.</text>
</comment>
<organism evidence="8 9">
    <name type="scientific">Candidatus Ornithospirochaeta stercoravium</name>
    <dbReference type="NCBI Taxonomy" id="2840897"/>
    <lineage>
        <taxon>Bacteria</taxon>
        <taxon>Pseudomonadati</taxon>
        <taxon>Spirochaetota</taxon>
        <taxon>Spirochaetia</taxon>
        <taxon>Spirochaetales</taxon>
        <taxon>Spirochaetaceae</taxon>
        <taxon>Spirochaetaceae incertae sedis</taxon>
        <taxon>Candidatus Ornithospirochaeta</taxon>
    </lineage>
</organism>
<dbReference type="AlphaFoldDB" id="A0A9D9ICD3"/>
<dbReference type="Gene3D" id="3.40.190.10">
    <property type="entry name" value="Periplasmic binding protein-like II"/>
    <property type="match status" value="1"/>
</dbReference>
<dbReference type="SUPFAM" id="SSF53850">
    <property type="entry name" value="Periplasmic binding protein-like II"/>
    <property type="match status" value="1"/>
</dbReference>
<evidence type="ECO:0000313" key="9">
    <source>
        <dbReference type="Proteomes" id="UP000810292"/>
    </source>
</evidence>
<evidence type="ECO:0000256" key="1">
    <source>
        <dbReference type="ARBA" id="ARBA00004418"/>
    </source>
</evidence>
<dbReference type="EMBL" id="JADIMF010000117">
    <property type="protein sequence ID" value="MBO8469555.1"/>
    <property type="molecule type" value="Genomic_DNA"/>
</dbReference>
<reference evidence="8" key="1">
    <citation type="submission" date="2020-10" db="EMBL/GenBank/DDBJ databases">
        <authorList>
            <person name="Gilroy R."/>
        </authorList>
    </citation>
    <scope>NUCLEOTIDE SEQUENCE</scope>
    <source>
        <strain evidence="8">14700</strain>
    </source>
</reference>
<evidence type="ECO:0000256" key="6">
    <source>
        <dbReference type="ARBA" id="ARBA00022729"/>
    </source>
</evidence>
<dbReference type="PANTHER" id="PTHR43649:SF31">
    <property type="entry name" value="SN-GLYCEROL-3-PHOSPHATE-BINDING PERIPLASMIC PROTEIN UGPB"/>
    <property type="match status" value="1"/>
</dbReference>
<accession>A0A9D9ICD3</accession>
<reference evidence="8" key="2">
    <citation type="journal article" date="2021" name="PeerJ">
        <title>Extensive microbial diversity within the chicken gut microbiome revealed by metagenomics and culture.</title>
        <authorList>
            <person name="Gilroy R."/>
            <person name="Ravi A."/>
            <person name="Getino M."/>
            <person name="Pursley I."/>
            <person name="Horton D.L."/>
            <person name="Alikhan N.F."/>
            <person name="Baker D."/>
            <person name="Gharbi K."/>
            <person name="Hall N."/>
            <person name="Watson M."/>
            <person name="Adriaenssens E.M."/>
            <person name="Foster-Nyarko E."/>
            <person name="Jarju S."/>
            <person name="Secka A."/>
            <person name="Antonio M."/>
            <person name="Oren A."/>
            <person name="Chaudhuri R.R."/>
            <person name="La Ragione R."/>
            <person name="Hildebrand F."/>
            <person name="Pallen M.J."/>
        </authorList>
    </citation>
    <scope>NUCLEOTIDE SEQUENCE</scope>
    <source>
        <strain evidence="8">14700</strain>
    </source>
</reference>
<dbReference type="InterPro" id="IPR006059">
    <property type="entry name" value="SBP"/>
</dbReference>
<feature type="chain" id="PRO_5038497763" description="sn-glycerol-3-phosphate-binding periplasmic protein UgpB" evidence="7">
    <location>
        <begin position="22"/>
        <end position="451"/>
    </location>
</feature>
<gene>
    <name evidence="8" type="ORF">IAA72_07210</name>
</gene>
<proteinExistence type="inferred from homology"/>
<sequence length="451" mass="50859">MKKITAILLIVLALIPSLAFAGGSKEEASAETSGKTVVRLWTNDRHDAAFWTEKVEEYNATNTDNIELSYEIYTDNLWQAVDMAFQTGEAPDIMKYDMYFDKYILSGRYVDLMPYLTDEQKELTESVWYDGKNLIDGKLYFIPTGNTCLRLFYNKTIFDRLGLEVPTTLDEMVEAALTITEELSGEGIYGFACNLKSASNGLKRSLEPEVERGTGLRLGYDFGTGTYDFTPYIPYLKAWAAMIQNGFPGSESLDIDPLRSQFAAGKIGMYMSYTHAEPGVYVNQFPMAEGQEWGCTYLPIEGDAHYGQYFDGTPGYLFNKDSKNFDAAWKAYTAIFLNEDNLREHFEQGFGISSIPAVLESAEMGEDYVNNPALLKADDDIMYPKTPEEEYAQDFIVEGLDMYNTFGAIIAGQLDADKAIADLTERYNEVNERLISQGVYERIINPDFARN</sequence>
<dbReference type="Pfam" id="PF01547">
    <property type="entry name" value="SBP_bac_1"/>
    <property type="match status" value="1"/>
</dbReference>
<comment type="subunit">
    <text evidence="3">The complex is composed of two ATP-binding proteins (UgpC), two transmembrane proteins (UgpA and UgpE) and a solute-binding protein (UgpB).</text>
</comment>
<evidence type="ECO:0000256" key="5">
    <source>
        <dbReference type="ARBA" id="ARBA00022448"/>
    </source>
</evidence>
<name>A0A9D9ICD3_9SPIO</name>
<dbReference type="Proteomes" id="UP000810292">
    <property type="component" value="Unassembled WGS sequence"/>
</dbReference>
<protein>
    <recommendedName>
        <fullName evidence="4">sn-glycerol-3-phosphate-binding periplasmic protein UgpB</fullName>
    </recommendedName>
</protein>
<keyword evidence="5" id="KW-0813">Transport</keyword>
<keyword evidence="6 7" id="KW-0732">Signal</keyword>
<evidence type="ECO:0000256" key="7">
    <source>
        <dbReference type="SAM" id="SignalP"/>
    </source>
</evidence>
<evidence type="ECO:0000256" key="4">
    <source>
        <dbReference type="ARBA" id="ARBA00017470"/>
    </source>
</evidence>
<feature type="signal peptide" evidence="7">
    <location>
        <begin position="1"/>
        <end position="21"/>
    </location>
</feature>
<dbReference type="InterPro" id="IPR050490">
    <property type="entry name" value="Bact_solute-bd_prot1"/>
</dbReference>
<dbReference type="PANTHER" id="PTHR43649">
    <property type="entry name" value="ARABINOSE-BINDING PROTEIN-RELATED"/>
    <property type="match status" value="1"/>
</dbReference>
<evidence type="ECO:0000256" key="2">
    <source>
        <dbReference type="ARBA" id="ARBA00008520"/>
    </source>
</evidence>
<comment type="subcellular location">
    <subcellularLocation>
        <location evidence="1">Periplasm</location>
    </subcellularLocation>
</comment>
<evidence type="ECO:0000313" key="8">
    <source>
        <dbReference type="EMBL" id="MBO8469555.1"/>
    </source>
</evidence>